<proteinExistence type="predicted"/>
<organism evidence="2 3">
    <name type="scientific">Candidatus Magasanikbacteria bacterium RIFOXYC12_FULL_33_11</name>
    <dbReference type="NCBI Taxonomy" id="1798701"/>
    <lineage>
        <taxon>Bacteria</taxon>
        <taxon>Candidatus Magasanikiibacteriota</taxon>
    </lineage>
</organism>
<evidence type="ECO:0000313" key="2">
    <source>
        <dbReference type="EMBL" id="OGH86076.1"/>
    </source>
</evidence>
<dbReference type="AlphaFoldDB" id="A0A1F6NQ03"/>
<accession>A0A1F6NQ03</accession>
<name>A0A1F6NQ03_9BACT</name>
<dbReference type="EMBL" id="MFQW01000031">
    <property type="protein sequence ID" value="OGH86076.1"/>
    <property type="molecule type" value="Genomic_DNA"/>
</dbReference>
<feature type="transmembrane region" description="Helical" evidence="1">
    <location>
        <begin position="70"/>
        <end position="91"/>
    </location>
</feature>
<keyword evidence="1" id="KW-0472">Membrane</keyword>
<evidence type="ECO:0000313" key="3">
    <source>
        <dbReference type="Proteomes" id="UP000178349"/>
    </source>
</evidence>
<dbReference type="GO" id="GO:0003676">
    <property type="term" value="F:nucleic acid binding"/>
    <property type="evidence" value="ECO:0007669"/>
    <property type="project" value="InterPro"/>
</dbReference>
<feature type="transmembrane region" description="Helical" evidence="1">
    <location>
        <begin position="45"/>
        <end position="63"/>
    </location>
</feature>
<keyword evidence="1" id="KW-1133">Transmembrane helix</keyword>
<feature type="transmembrane region" description="Helical" evidence="1">
    <location>
        <begin position="7"/>
        <end position="25"/>
    </location>
</feature>
<evidence type="ECO:0000256" key="1">
    <source>
        <dbReference type="SAM" id="Phobius"/>
    </source>
</evidence>
<keyword evidence="1" id="KW-0812">Transmembrane</keyword>
<evidence type="ECO:0008006" key="4">
    <source>
        <dbReference type="Google" id="ProtNLM"/>
    </source>
</evidence>
<protein>
    <recommendedName>
        <fullName evidence="4">Cold-shock protein</fullName>
    </recommendedName>
</protein>
<dbReference type="Pfam" id="PF06961">
    <property type="entry name" value="DUF1294"/>
    <property type="match status" value="1"/>
</dbReference>
<sequence length="92" mass="10677">MIKLFNLQIIIIYLAIINFLTFITFGLDKSKSINNSRRISEKTLWIMSLIGGSLGALLAMKMFRHKTKKLSFQAMMAVIMMMQIFIIYLILK</sequence>
<gene>
    <name evidence="2" type="ORF">A2493_02960</name>
</gene>
<comment type="caution">
    <text evidence="2">The sequence shown here is derived from an EMBL/GenBank/DDBJ whole genome shotgun (WGS) entry which is preliminary data.</text>
</comment>
<dbReference type="InterPro" id="IPR012156">
    <property type="entry name" value="Cold_shock_CspA"/>
</dbReference>
<dbReference type="InterPro" id="IPR010718">
    <property type="entry name" value="DUF1294"/>
</dbReference>
<reference evidence="2 3" key="1">
    <citation type="journal article" date="2016" name="Nat. Commun.">
        <title>Thousands of microbial genomes shed light on interconnected biogeochemical processes in an aquifer system.</title>
        <authorList>
            <person name="Anantharaman K."/>
            <person name="Brown C.T."/>
            <person name="Hug L.A."/>
            <person name="Sharon I."/>
            <person name="Castelle C.J."/>
            <person name="Probst A.J."/>
            <person name="Thomas B.C."/>
            <person name="Singh A."/>
            <person name="Wilkins M.J."/>
            <person name="Karaoz U."/>
            <person name="Brodie E.L."/>
            <person name="Williams K.H."/>
            <person name="Hubbard S.S."/>
            <person name="Banfield J.F."/>
        </authorList>
    </citation>
    <scope>NUCLEOTIDE SEQUENCE [LARGE SCALE GENOMIC DNA]</scope>
</reference>
<dbReference type="PIRSF" id="PIRSF002599">
    <property type="entry name" value="Cold_shock_A"/>
    <property type="match status" value="1"/>
</dbReference>
<dbReference type="Proteomes" id="UP000178349">
    <property type="component" value="Unassembled WGS sequence"/>
</dbReference>